<reference evidence="2" key="1">
    <citation type="submission" date="2022-11" db="UniProtKB">
        <authorList>
            <consortium name="WormBaseParasite"/>
        </authorList>
    </citation>
    <scope>IDENTIFICATION</scope>
</reference>
<organism evidence="1 2">
    <name type="scientific">Panagrolaimus sp. JU765</name>
    <dbReference type="NCBI Taxonomy" id="591449"/>
    <lineage>
        <taxon>Eukaryota</taxon>
        <taxon>Metazoa</taxon>
        <taxon>Ecdysozoa</taxon>
        <taxon>Nematoda</taxon>
        <taxon>Chromadorea</taxon>
        <taxon>Rhabditida</taxon>
        <taxon>Tylenchina</taxon>
        <taxon>Panagrolaimomorpha</taxon>
        <taxon>Panagrolaimoidea</taxon>
        <taxon>Panagrolaimidae</taxon>
        <taxon>Panagrolaimus</taxon>
    </lineage>
</organism>
<evidence type="ECO:0000313" key="2">
    <source>
        <dbReference type="WBParaSite" id="JU765_v2.g969.t2"/>
    </source>
</evidence>
<name>A0AC34RSS3_9BILA</name>
<dbReference type="Proteomes" id="UP000887576">
    <property type="component" value="Unplaced"/>
</dbReference>
<protein>
    <submittedName>
        <fullName evidence="2">Uncharacterized protein</fullName>
    </submittedName>
</protein>
<evidence type="ECO:0000313" key="1">
    <source>
        <dbReference type="Proteomes" id="UP000887576"/>
    </source>
</evidence>
<accession>A0AC34RSS3</accession>
<proteinExistence type="predicted"/>
<dbReference type="WBParaSite" id="JU765_v2.g969.t2">
    <property type="protein sequence ID" value="JU765_v2.g969.t2"/>
    <property type="gene ID" value="JU765_v2.g969"/>
</dbReference>
<sequence>MPTSASSCSLLNKGIILLLSVVSIVGLSTAPQFLGVGICMDFTNVTIFQGILPGQQTQWHHLQFALSIALATFNFLSFILLATMAQMVLFGGNYFLPGVTTLVITFLYGLEACIALRIDLTEESAFGDDYEQIS</sequence>